<dbReference type="Proteomes" id="UP000499080">
    <property type="component" value="Unassembled WGS sequence"/>
</dbReference>
<dbReference type="AlphaFoldDB" id="A0A4Y2W0X1"/>
<gene>
    <name evidence="1" type="ORF">AVEN_198487_1</name>
</gene>
<proteinExistence type="predicted"/>
<sequence length="135" mass="15111">MSGASIGRPYVHNQGIRSCNITAWQGRHFNTVIVVPFVRTFRTEPLSHCLTESLLTKNILWKFTSGFEHNCVPGADTPEQEISVVPRIKPFSVVTLFHKHTQTDFGAKYRMKLSRIQFLCSSRIPAGLPVAGNGK</sequence>
<reference evidence="1 2" key="1">
    <citation type="journal article" date="2019" name="Sci. Rep.">
        <title>Orb-weaving spider Araneus ventricosus genome elucidates the spidroin gene catalogue.</title>
        <authorList>
            <person name="Kono N."/>
            <person name="Nakamura H."/>
            <person name="Ohtoshi R."/>
            <person name="Moran D.A.P."/>
            <person name="Shinohara A."/>
            <person name="Yoshida Y."/>
            <person name="Fujiwara M."/>
            <person name="Mori M."/>
            <person name="Tomita M."/>
            <person name="Arakawa K."/>
        </authorList>
    </citation>
    <scope>NUCLEOTIDE SEQUENCE [LARGE SCALE GENOMIC DNA]</scope>
</reference>
<comment type="caution">
    <text evidence="1">The sequence shown here is derived from an EMBL/GenBank/DDBJ whole genome shotgun (WGS) entry which is preliminary data.</text>
</comment>
<keyword evidence="2" id="KW-1185">Reference proteome</keyword>
<dbReference type="EMBL" id="BGPR01054259">
    <property type="protein sequence ID" value="GBO31039.1"/>
    <property type="molecule type" value="Genomic_DNA"/>
</dbReference>
<name>A0A4Y2W0X1_ARAVE</name>
<evidence type="ECO:0000313" key="2">
    <source>
        <dbReference type="Proteomes" id="UP000499080"/>
    </source>
</evidence>
<protein>
    <submittedName>
        <fullName evidence="1">Uncharacterized protein</fullName>
    </submittedName>
</protein>
<evidence type="ECO:0000313" key="1">
    <source>
        <dbReference type="EMBL" id="GBO31039.1"/>
    </source>
</evidence>
<accession>A0A4Y2W0X1</accession>
<organism evidence="1 2">
    <name type="scientific">Araneus ventricosus</name>
    <name type="common">Orbweaver spider</name>
    <name type="synonym">Epeira ventricosa</name>
    <dbReference type="NCBI Taxonomy" id="182803"/>
    <lineage>
        <taxon>Eukaryota</taxon>
        <taxon>Metazoa</taxon>
        <taxon>Ecdysozoa</taxon>
        <taxon>Arthropoda</taxon>
        <taxon>Chelicerata</taxon>
        <taxon>Arachnida</taxon>
        <taxon>Araneae</taxon>
        <taxon>Araneomorphae</taxon>
        <taxon>Entelegynae</taxon>
        <taxon>Araneoidea</taxon>
        <taxon>Araneidae</taxon>
        <taxon>Araneus</taxon>
    </lineage>
</organism>